<sequence length="543" mass="58046">MDVLQQHAAMIGGAATTSCPICHKLLIGTDALIEHMKYNHKDPNPPPSPLANPYIAKRRTANHPCPVCGKHYVNEGSLRKHLACHPETAQLATSLRMWPCSVCQAVFTHESGLLSHMEHMRMDPKHQFAAQYVLSRAAAERRERESLLAAAALATTTGALPLGLSGNQTSLCPSPSVHSESSSNAGDGRLSSNGSETPAAMLLQNSNNNNNNNSTNNNNSNNNNNSTNNTSNNNASSNNNNSSNTNNNLNNNNINNNNNNENVTAMKLAELMVGKAGGNTNPYMNQQNTPQFNADELQRAATALIMSQQQAVAAAAVAAQAVSSSQDSMPGRSPSTAVQMAAANLAAAMRMTQSSSLVQHSQQLSNQNSFGSMSNATDGMAAMQMAMNAAVRASMSSMVVDASLNHQQNNHQSILHQQPQSSTSPTLRMQEAILRSQAEAALRLAVSQAVAASTSSTGANGENGNNNLQSMHGISTHNMMTNQNTLVNGGQHHSYHHQSQVSPELTEALRLQEQRLEQALRIHGDPRSLGFPFANAQQHHMNP</sequence>
<gene>
    <name evidence="4" type="ORF">V9T40_011849</name>
</gene>
<dbReference type="PANTHER" id="PTHR42264:SF6">
    <property type="entry name" value="TRANSMEMBRANE PROTEIN"/>
    <property type="match status" value="1"/>
</dbReference>
<dbReference type="EMBL" id="JBBCAQ010000036">
    <property type="protein sequence ID" value="KAK7575563.1"/>
    <property type="molecule type" value="Genomic_DNA"/>
</dbReference>
<evidence type="ECO:0000313" key="5">
    <source>
        <dbReference type="Proteomes" id="UP001367676"/>
    </source>
</evidence>
<accession>A0AAN9T671</accession>
<dbReference type="PROSITE" id="PS00028">
    <property type="entry name" value="ZINC_FINGER_C2H2_1"/>
    <property type="match status" value="2"/>
</dbReference>
<feature type="region of interest" description="Disordered" evidence="2">
    <location>
        <begin position="160"/>
        <end position="260"/>
    </location>
</feature>
<dbReference type="Pfam" id="PF12874">
    <property type="entry name" value="zf-met"/>
    <property type="match status" value="1"/>
</dbReference>
<protein>
    <recommendedName>
        <fullName evidence="3">C2H2-type domain-containing protein</fullName>
    </recommendedName>
</protein>
<dbReference type="PROSITE" id="PS50157">
    <property type="entry name" value="ZINC_FINGER_C2H2_2"/>
    <property type="match status" value="2"/>
</dbReference>
<comment type="caution">
    <text evidence="4">The sequence shown here is derived from an EMBL/GenBank/DDBJ whole genome shotgun (WGS) entry which is preliminary data.</text>
</comment>
<dbReference type="SMART" id="SM00355">
    <property type="entry name" value="ZnF_C2H2"/>
    <property type="match status" value="3"/>
</dbReference>
<dbReference type="Proteomes" id="UP001367676">
    <property type="component" value="Unassembled WGS sequence"/>
</dbReference>
<reference evidence="4 5" key="1">
    <citation type="submission" date="2024-03" db="EMBL/GenBank/DDBJ databases">
        <title>Adaptation during the transition from Ophiocordyceps entomopathogen to insect associate is accompanied by gene loss and intensified selection.</title>
        <authorList>
            <person name="Ward C.M."/>
            <person name="Onetto C.A."/>
            <person name="Borneman A.R."/>
        </authorList>
    </citation>
    <scope>NUCLEOTIDE SEQUENCE [LARGE SCALE GENOMIC DNA]</scope>
    <source>
        <strain evidence="4">AWRI1</strain>
        <tissue evidence="4">Single Adult Female</tissue>
    </source>
</reference>
<dbReference type="AlphaFoldDB" id="A0AAN9T671"/>
<dbReference type="Pfam" id="PF00096">
    <property type="entry name" value="zf-C2H2"/>
    <property type="match status" value="1"/>
</dbReference>
<keyword evidence="1" id="KW-0862">Zinc</keyword>
<dbReference type="PANTHER" id="PTHR42264">
    <property type="entry name" value="EPHRIN_REC_LIKE DOMAIN-CONTAINING PROTEIN"/>
    <property type="match status" value="1"/>
</dbReference>
<keyword evidence="1" id="KW-0863">Zinc-finger</keyword>
<feature type="domain" description="C2H2-type" evidence="3">
    <location>
        <begin position="63"/>
        <end position="90"/>
    </location>
</feature>
<dbReference type="SUPFAM" id="SSF57667">
    <property type="entry name" value="beta-beta-alpha zinc fingers"/>
    <property type="match status" value="1"/>
</dbReference>
<name>A0AAN9T671_9HEMI</name>
<keyword evidence="1" id="KW-0479">Metal-binding</keyword>
<feature type="domain" description="C2H2-type" evidence="3">
    <location>
        <begin position="17"/>
        <end position="45"/>
    </location>
</feature>
<feature type="compositionally biased region" description="Low complexity" evidence="2">
    <location>
        <begin position="205"/>
        <end position="260"/>
    </location>
</feature>
<proteinExistence type="predicted"/>
<dbReference type="InterPro" id="IPR013087">
    <property type="entry name" value="Znf_C2H2_type"/>
</dbReference>
<dbReference type="GO" id="GO:0008270">
    <property type="term" value="F:zinc ion binding"/>
    <property type="evidence" value="ECO:0007669"/>
    <property type="project" value="UniProtKB-KW"/>
</dbReference>
<organism evidence="4 5">
    <name type="scientific">Parthenolecanium corni</name>
    <dbReference type="NCBI Taxonomy" id="536013"/>
    <lineage>
        <taxon>Eukaryota</taxon>
        <taxon>Metazoa</taxon>
        <taxon>Ecdysozoa</taxon>
        <taxon>Arthropoda</taxon>
        <taxon>Hexapoda</taxon>
        <taxon>Insecta</taxon>
        <taxon>Pterygota</taxon>
        <taxon>Neoptera</taxon>
        <taxon>Paraneoptera</taxon>
        <taxon>Hemiptera</taxon>
        <taxon>Sternorrhyncha</taxon>
        <taxon>Coccoidea</taxon>
        <taxon>Coccidae</taxon>
        <taxon>Parthenolecanium</taxon>
    </lineage>
</organism>
<evidence type="ECO:0000313" key="4">
    <source>
        <dbReference type="EMBL" id="KAK7575563.1"/>
    </source>
</evidence>
<keyword evidence="5" id="KW-1185">Reference proteome</keyword>
<evidence type="ECO:0000259" key="3">
    <source>
        <dbReference type="PROSITE" id="PS50157"/>
    </source>
</evidence>
<dbReference type="InterPro" id="IPR036236">
    <property type="entry name" value="Znf_C2H2_sf"/>
</dbReference>
<feature type="compositionally biased region" description="Low complexity" evidence="2">
    <location>
        <begin position="160"/>
        <end position="183"/>
    </location>
</feature>
<evidence type="ECO:0000256" key="2">
    <source>
        <dbReference type="SAM" id="MobiDB-lite"/>
    </source>
</evidence>
<dbReference type="Gene3D" id="3.30.160.60">
    <property type="entry name" value="Classic Zinc Finger"/>
    <property type="match status" value="1"/>
</dbReference>
<evidence type="ECO:0000256" key="1">
    <source>
        <dbReference type="PROSITE-ProRule" id="PRU00042"/>
    </source>
</evidence>